<organism evidence="2 3">
    <name type="scientific">Methylobacterium phyllostachyos</name>
    <dbReference type="NCBI Taxonomy" id="582672"/>
    <lineage>
        <taxon>Bacteria</taxon>
        <taxon>Pseudomonadati</taxon>
        <taxon>Pseudomonadota</taxon>
        <taxon>Alphaproteobacteria</taxon>
        <taxon>Hyphomicrobiales</taxon>
        <taxon>Methylobacteriaceae</taxon>
        <taxon>Methylobacterium</taxon>
    </lineage>
</organism>
<evidence type="ECO:0000256" key="1">
    <source>
        <dbReference type="SAM" id="MobiDB-lite"/>
    </source>
</evidence>
<protein>
    <submittedName>
        <fullName evidence="2">Uncharacterized protein</fullName>
    </submittedName>
</protein>
<dbReference type="AlphaFoldDB" id="A0A1H0BEY8"/>
<gene>
    <name evidence="2" type="ORF">SAMN05216360_108151</name>
</gene>
<accession>A0A1H0BEY8</accession>
<evidence type="ECO:0000313" key="2">
    <source>
        <dbReference type="EMBL" id="SDN44182.1"/>
    </source>
</evidence>
<sequence>MSCEPYGSFNLGTQSPHGQVPGRVSRQEVAGLAAFRAARPRPGSFLARRVAEMAAPAARSGLQRDKAAVGKAVSPSVRSRIFYAIDAGNGVVRALSILHPSRDG</sequence>
<dbReference type="EMBL" id="FNHS01000008">
    <property type="protein sequence ID" value="SDN44182.1"/>
    <property type="molecule type" value="Genomic_DNA"/>
</dbReference>
<reference evidence="3" key="1">
    <citation type="submission" date="2016-10" db="EMBL/GenBank/DDBJ databases">
        <authorList>
            <person name="Varghese N."/>
            <person name="Submissions S."/>
        </authorList>
    </citation>
    <scope>NUCLEOTIDE SEQUENCE [LARGE SCALE GENOMIC DNA]</scope>
    <source>
        <strain evidence="3">BL47</strain>
    </source>
</reference>
<name>A0A1H0BEY8_9HYPH</name>
<feature type="region of interest" description="Disordered" evidence="1">
    <location>
        <begin position="1"/>
        <end position="23"/>
    </location>
</feature>
<keyword evidence="3" id="KW-1185">Reference proteome</keyword>
<dbReference type="Proteomes" id="UP000198704">
    <property type="component" value="Unassembled WGS sequence"/>
</dbReference>
<evidence type="ECO:0000313" key="3">
    <source>
        <dbReference type="Proteomes" id="UP000198704"/>
    </source>
</evidence>
<proteinExistence type="predicted"/>
<dbReference type="RefSeq" id="WP_091716770.1">
    <property type="nucleotide sequence ID" value="NZ_FNHS01000008.1"/>
</dbReference>